<dbReference type="Pfam" id="PF10647">
    <property type="entry name" value="Gmad1"/>
    <property type="match status" value="1"/>
</dbReference>
<dbReference type="PANTHER" id="PTHR43056">
    <property type="entry name" value="PEPTIDASE S9 PROLYL OLIGOPEPTIDASE"/>
    <property type="match status" value="1"/>
</dbReference>
<dbReference type="InterPro" id="IPR050585">
    <property type="entry name" value="Xaa-Pro_dipeptidyl-ppase/CocE"/>
</dbReference>
<organism evidence="3 4">
    <name type="scientific">Streptomyces triticirhizae</name>
    <dbReference type="NCBI Taxonomy" id="2483353"/>
    <lineage>
        <taxon>Bacteria</taxon>
        <taxon>Bacillati</taxon>
        <taxon>Actinomycetota</taxon>
        <taxon>Actinomycetes</taxon>
        <taxon>Kitasatosporales</taxon>
        <taxon>Streptomycetaceae</taxon>
        <taxon>Streptomyces</taxon>
    </lineage>
</organism>
<accession>A0A3M2M5L3</accession>
<evidence type="ECO:0000259" key="2">
    <source>
        <dbReference type="Pfam" id="PF10647"/>
    </source>
</evidence>
<dbReference type="SUPFAM" id="SSF63825">
    <property type="entry name" value="YWTD domain"/>
    <property type="match status" value="1"/>
</dbReference>
<comment type="caution">
    <text evidence="3">The sequence shown here is derived from an EMBL/GenBank/DDBJ whole genome shotgun (WGS) entry which is preliminary data.</text>
</comment>
<keyword evidence="4" id="KW-1185">Reference proteome</keyword>
<dbReference type="Gene3D" id="3.40.50.1820">
    <property type="entry name" value="alpha/beta hydrolase"/>
    <property type="match status" value="1"/>
</dbReference>
<dbReference type="SUPFAM" id="SSF69322">
    <property type="entry name" value="Tricorn protease domain 2"/>
    <property type="match status" value="1"/>
</dbReference>
<dbReference type="PANTHER" id="PTHR43056:SF5">
    <property type="entry name" value="PEPTIDASE S9 PROLYL OLIGOPEPTIDASE CATALYTIC DOMAIN-CONTAINING PROTEIN"/>
    <property type="match status" value="1"/>
</dbReference>
<dbReference type="GO" id="GO:0008236">
    <property type="term" value="F:serine-type peptidase activity"/>
    <property type="evidence" value="ECO:0007669"/>
    <property type="project" value="InterPro"/>
</dbReference>
<protein>
    <submittedName>
        <fullName evidence="3">S9 family peptidase</fullName>
    </submittedName>
</protein>
<name>A0A3M2M5L3_9ACTN</name>
<dbReference type="AlphaFoldDB" id="A0A3M2M5L3"/>
<feature type="domain" description="Lipoprotein LpqB C-terminal" evidence="2">
    <location>
        <begin position="168"/>
        <end position="261"/>
    </location>
</feature>
<reference evidence="3 4" key="1">
    <citation type="submission" date="2018-10" db="EMBL/GenBank/DDBJ databases">
        <title>Isolation, diversity and antifungal activity of actinobacteria from wheat.</title>
        <authorList>
            <person name="Han C."/>
        </authorList>
    </citation>
    <scope>NUCLEOTIDE SEQUENCE [LARGE SCALE GENOMIC DNA]</scope>
    <source>
        <strain evidence="3 4">NEAU-YY642</strain>
    </source>
</reference>
<dbReference type="InterPro" id="IPR001375">
    <property type="entry name" value="Peptidase_S9_cat"/>
</dbReference>
<evidence type="ECO:0000313" key="3">
    <source>
        <dbReference type="EMBL" id="RMI42398.1"/>
    </source>
</evidence>
<evidence type="ECO:0000259" key="1">
    <source>
        <dbReference type="Pfam" id="PF00326"/>
    </source>
</evidence>
<dbReference type="InterPro" id="IPR018910">
    <property type="entry name" value="LpqB_C"/>
</dbReference>
<evidence type="ECO:0000313" key="4">
    <source>
        <dbReference type="Proteomes" id="UP000278673"/>
    </source>
</evidence>
<dbReference type="EMBL" id="RFFJ01000035">
    <property type="protein sequence ID" value="RMI42398.1"/>
    <property type="molecule type" value="Genomic_DNA"/>
</dbReference>
<gene>
    <name evidence="3" type="ORF">EBN88_09235</name>
</gene>
<dbReference type="GO" id="GO:0006508">
    <property type="term" value="P:proteolysis"/>
    <property type="evidence" value="ECO:0007669"/>
    <property type="project" value="InterPro"/>
</dbReference>
<dbReference type="SUPFAM" id="SSF53474">
    <property type="entry name" value="alpha/beta-Hydrolases"/>
    <property type="match status" value="1"/>
</dbReference>
<sequence>MSHAPYGSWPSPIDEALVAAHDGHPEALGAVGEEVWWTAPRPAEGGRRALLRLRPDTPGPVSVLPAPWNVRNRVHEYGGQPWAGVARESGGPLVVFTDAGDQRLYALEPDLDTAPRPLSPVSAVGGGLRWCDPLVLPERGEVWCVLEEFTGEGPGDVRRLLAAVPLDGSAAEDRSAVRELTDDAHRFVTGPRLSPDGGRLAWLVWDHPRMPWDGTELLVAEVDEAGRVGSPRTVLGGPEESVAQVEWAEDGTLLALSDRAGFWQPHRLDPDTGEVVRLCALQEEFAGPLWKVGFRWMVPLPHRTLAVLHGLGTARLAVLDPDRGELADAVGPWTEWWPSLAACGERVVGIAAGPERDYEVVALDTATGHCRVLAEHHTDRVDPGYLPRPEPRVFTGPEGREIHAQIHRPRHPELTGPPDSAPPFVIWAHGGPTGSAPLVLDLEIAYFTSRGIGVAEVNYGGSTGYGRAYRERLRGRWGVVDVEDCAAVARALVAEGGAAPGRLAIRGGSAGGYTAAASLSDPATADLYAAGTISYPLLDLAGWASDGTHDLESHYLESLVGPLNEVPERYRERSPVHRAERIVAPFVLLQGLDDVVCPPEQAEALLAAVAGRGVPHAYLSFAGEGHGFRRAATVERALEAELALYARAFGFERNDLAPLDLAEGREAR</sequence>
<dbReference type="Proteomes" id="UP000278673">
    <property type="component" value="Unassembled WGS sequence"/>
</dbReference>
<dbReference type="Pfam" id="PF00326">
    <property type="entry name" value="Peptidase_S9"/>
    <property type="match status" value="1"/>
</dbReference>
<feature type="domain" description="Peptidase S9 prolyl oligopeptidase catalytic" evidence="1">
    <location>
        <begin position="441"/>
        <end position="650"/>
    </location>
</feature>
<dbReference type="InterPro" id="IPR029058">
    <property type="entry name" value="AB_hydrolase_fold"/>
</dbReference>
<proteinExistence type="predicted"/>